<dbReference type="GO" id="GO:0005576">
    <property type="term" value="C:extracellular region"/>
    <property type="evidence" value="ECO:0007669"/>
    <property type="project" value="TreeGrafter"/>
</dbReference>
<dbReference type="CDD" id="cd05476">
    <property type="entry name" value="pepsin_A_like_plant"/>
    <property type="match status" value="1"/>
</dbReference>
<dbReference type="InterPro" id="IPR034161">
    <property type="entry name" value="Pepsin-like_plant"/>
</dbReference>
<dbReference type="InterPro" id="IPR051708">
    <property type="entry name" value="Plant_Aspart_Prot_A1"/>
</dbReference>
<dbReference type="Pfam" id="PF14543">
    <property type="entry name" value="TAXi_N"/>
    <property type="match status" value="1"/>
</dbReference>
<dbReference type="Proteomes" id="UP001280121">
    <property type="component" value="Unassembled WGS sequence"/>
</dbReference>
<keyword evidence="4" id="KW-0378">Hydrolase</keyword>
<comment type="caution">
    <text evidence="8">The sequence shown here is derived from an EMBL/GenBank/DDBJ whole genome shotgun (WGS) entry which is preliminary data.</text>
</comment>
<dbReference type="InterPro" id="IPR032799">
    <property type="entry name" value="TAXi_C"/>
</dbReference>
<evidence type="ECO:0000313" key="9">
    <source>
        <dbReference type="Proteomes" id="UP001280121"/>
    </source>
</evidence>
<dbReference type="GO" id="GO:0004190">
    <property type="term" value="F:aspartic-type endopeptidase activity"/>
    <property type="evidence" value="ECO:0007669"/>
    <property type="project" value="UniProtKB-KW"/>
</dbReference>
<evidence type="ECO:0000256" key="6">
    <source>
        <dbReference type="SAM" id="SignalP"/>
    </source>
</evidence>
<dbReference type="InterPro" id="IPR032861">
    <property type="entry name" value="TAXi_N"/>
</dbReference>
<gene>
    <name evidence="8" type="ORF">Ddye_027373</name>
</gene>
<keyword evidence="2" id="KW-0645">Protease</keyword>
<evidence type="ECO:0000256" key="5">
    <source>
        <dbReference type="ARBA" id="ARBA00023180"/>
    </source>
</evidence>
<dbReference type="EMBL" id="JANJYI010000008">
    <property type="protein sequence ID" value="KAK2639578.1"/>
    <property type="molecule type" value="Genomic_DNA"/>
</dbReference>
<dbReference type="PROSITE" id="PS51767">
    <property type="entry name" value="PEPTIDASE_A1"/>
    <property type="match status" value="1"/>
</dbReference>
<feature type="domain" description="Peptidase A1" evidence="7">
    <location>
        <begin position="101"/>
        <end position="459"/>
    </location>
</feature>
<keyword evidence="5" id="KW-0325">Glycoprotein</keyword>
<feature type="signal peptide" evidence="6">
    <location>
        <begin position="1"/>
        <end position="29"/>
    </location>
</feature>
<evidence type="ECO:0000256" key="2">
    <source>
        <dbReference type="ARBA" id="ARBA00022670"/>
    </source>
</evidence>
<accession>A0AAD9TPS8</accession>
<feature type="chain" id="PRO_5042264842" description="Peptidase A1 domain-containing protein" evidence="6">
    <location>
        <begin position="30"/>
        <end position="470"/>
    </location>
</feature>
<keyword evidence="9" id="KW-1185">Reference proteome</keyword>
<evidence type="ECO:0000313" key="8">
    <source>
        <dbReference type="EMBL" id="KAK2639578.1"/>
    </source>
</evidence>
<comment type="similarity">
    <text evidence="1">Belongs to the peptidase A1 family.</text>
</comment>
<dbReference type="InterPro" id="IPR033121">
    <property type="entry name" value="PEPTIDASE_A1"/>
</dbReference>
<proteinExistence type="inferred from homology"/>
<dbReference type="SUPFAM" id="SSF50630">
    <property type="entry name" value="Acid proteases"/>
    <property type="match status" value="1"/>
</dbReference>
<keyword evidence="6" id="KW-0732">Signal</keyword>
<evidence type="ECO:0000256" key="4">
    <source>
        <dbReference type="ARBA" id="ARBA00022801"/>
    </source>
</evidence>
<dbReference type="GO" id="GO:0006508">
    <property type="term" value="P:proteolysis"/>
    <property type="evidence" value="ECO:0007669"/>
    <property type="project" value="UniProtKB-KW"/>
</dbReference>
<sequence length="470" mass="52787">MSSLMIQSFPVAALFFCLVIFSEFHFSASKPSGFSFNLIPRDSPGSPLYPGNLTRFERIQRFAKFSHARANYVTSVSTTTRNLTLNPDNIFLGIIPDHWYYIVAVEIGTPARQVYLMVDTGGDQIWTQCEPCKTCFRQLYPLYNSQASSSYRKLTCDHPFCSSLSPDMIYLCTNGECVYSREYFPGSVTRGVPSLESFKFHNFNGGPDFISPSLIFGCSNDNHNFKFSESGMISGIMGLNLSPDSLVSQLADHINRRYSYCMAPFSEGTAYPLTLRFGEDIPSHTGNVQTTHFFVVGDHYFFMLNLLDISVNSNRLNLPPGVFQRSNSTLGIFIDSGTPITLIDQRTNIVNAYELVILALQIHYDTLGLVRTAHSSGSEENYELCYNDKPDFQQHPTITYHFQGADYTVDSKFMTIRFGEQGYFCVSILPGNGSSVLGAYHQQNMRIIYDGNNNSIQFYPENCAGDHTIG</sequence>
<dbReference type="PANTHER" id="PTHR47967">
    <property type="entry name" value="OS07G0603500 PROTEIN-RELATED"/>
    <property type="match status" value="1"/>
</dbReference>
<dbReference type="PANTHER" id="PTHR47967:SF123">
    <property type="entry name" value="ASPARTIC PROTEINASE NEPENTHESIN-1-LIKE"/>
    <property type="match status" value="1"/>
</dbReference>
<dbReference type="Pfam" id="PF14541">
    <property type="entry name" value="TAXi_C"/>
    <property type="match status" value="1"/>
</dbReference>
<keyword evidence="3" id="KW-0064">Aspartyl protease</keyword>
<reference evidence="8" key="1">
    <citation type="journal article" date="2023" name="Plant J.">
        <title>Genome sequences and population genomics provide insights into the demographic history, inbreeding, and mutation load of two 'living fossil' tree species of Dipteronia.</title>
        <authorList>
            <person name="Feng Y."/>
            <person name="Comes H.P."/>
            <person name="Chen J."/>
            <person name="Zhu S."/>
            <person name="Lu R."/>
            <person name="Zhang X."/>
            <person name="Li P."/>
            <person name="Qiu J."/>
            <person name="Olsen K.M."/>
            <person name="Qiu Y."/>
        </authorList>
    </citation>
    <scope>NUCLEOTIDE SEQUENCE</scope>
    <source>
        <strain evidence="8">KIB01</strain>
    </source>
</reference>
<evidence type="ECO:0000256" key="3">
    <source>
        <dbReference type="ARBA" id="ARBA00022750"/>
    </source>
</evidence>
<dbReference type="AlphaFoldDB" id="A0AAD9TPS8"/>
<dbReference type="Gene3D" id="2.40.70.10">
    <property type="entry name" value="Acid Proteases"/>
    <property type="match status" value="2"/>
</dbReference>
<evidence type="ECO:0000259" key="7">
    <source>
        <dbReference type="PROSITE" id="PS51767"/>
    </source>
</evidence>
<name>A0AAD9TPS8_9ROSI</name>
<organism evidence="8 9">
    <name type="scientific">Dipteronia dyeriana</name>
    <dbReference type="NCBI Taxonomy" id="168575"/>
    <lineage>
        <taxon>Eukaryota</taxon>
        <taxon>Viridiplantae</taxon>
        <taxon>Streptophyta</taxon>
        <taxon>Embryophyta</taxon>
        <taxon>Tracheophyta</taxon>
        <taxon>Spermatophyta</taxon>
        <taxon>Magnoliopsida</taxon>
        <taxon>eudicotyledons</taxon>
        <taxon>Gunneridae</taxon>
        <taxon>Pentapetalae</taxon>
        <taxon>rosids</taxon>
        <taxon>malvids</taxon>
        <taxon>Sapindales</taxon>
        <taxon>Sapindaceae</taxon>
        <taxon>Hippocastanoideae</taxon>
        <taxon>Acereae</taxon>
        <taxon>Dipteronia</taxon>
    </lineage>
</organism>
<dbReference type="InterPro" id="IPR021109">
    <property type="entry name" value="Peptidase_aspartic_dom_sf"/>
</dbReference>
<protein>
    <recommendedName>
        <fullName evidence="7">Peptidase A1 domain-containing protein</fullName>
    </recommendedName>
</protein>
<evidence type="ECO:0000256" key="1">
    <source>
        <dbReference type="ARBA" id="ARBA00007447"/>
    </source>
</evidence>